<dbReference type="GO" id="GO:0005886">
    <property type="term" value="C:plasma membrane"/>
    <property type="evidence" value="ECO:0007669"/>
    <property type="project" value="InterPro"/>
</dbReference>
<dbReference type="AlphaFoldDB" id="A0A0F9S3J7"/>
<keyword evidence="2 6" id="KW-0812">Transmembrane</keyword>
<sequence length="99" mass="11076">MRRIMTIIVFVIVLILGAGFSAINLMPVDINYYLGTLSLPLSIVIIAAIILGTLLGALVLSASILRLRYENRRLRKKLTNTEQEIDRLRILPITDVSKV</sequence>
<feature type="domain" description="Lipopolysaccharide assembly protein A" evidence="7">
    <location>
        <begin position="24"/>
        <end position="85"/>
    </location>
</feature>
<evidence type="ECO:0000256" key="5">
    <source>
        <dbReference type="SAM" id="Coils"/>
    </source>
</evidence>
<dbReference type="Pfam" id="PF06305">
    <property type="entry name" value="LapA_dom"/>
    <property type="match status" value="1"/>
</dbReference>
<evidence type="ECO:0000256" key="4">
    <source>
        <dbReference type="ARBA" id="ARBA00023136"/>
    </source>
</evidence>
<feature type="transmembrane region" description="Helical" evidence="6">
    <location>
        <begin position="37"/>
        <end position="67"/>
    </location>
</feature>
<evidence type="ECO:0000256" key="2">
    <source>
        <dbReference type="ARBA" id="ARBA00022692"/>
    </source>
</evidence>
<organism evidence="8">
    <name type="scientific">marine sediment metagenome</name>
    <dbReference type="NCBI Taxonomy" id="412755"/>
    <lineage>
        <taxon>unclassified sequences</taxon>
        <taxon>metagenomes</taxon>
        <taxon>ecological metagenomes</taxon>
    </lineage>
</organism>
<keyword evidence="5" id="KW-0175">Coiled coil</keyword>
<gene>
    <name evidence="8" type="ORF">LCGC14_0519810</name>
</gene>
<protein>
    <recommendedName>
        <fullName evidence="7">Lipopolysaccharide assembly protein A domain-containing protein</fullName>
    </recommendedName>
</protein>
<evidence type="ECO:0000313" key="8">
    <source>
        <dbReference type="EMBL" id="KKN61649.1"/>
    </source>
</evidence>
<keyword evidence="4 6" id="KW-0472">Membrane</keyword>
<proteinExistence type="predicted"/>
<evidence type="ECO:0000256" key="6">
    <source>
        <dbReference type="SAM" id="Phobius"/>
    </source>
</evidence>
<reference evidence="8" key="1">
    <citation type="journal article" date="2015" name="Nature">
        <title>Complex archaea that bridge the gap between prokaryotes and eukaryotes.</title>
        <authorList>
            <person name="Spang A."/>
            <person name="Saw J.H."/>
            <person name="Jorgensen S.L."/>
            <person name="Zaremba-Niedzwiedzka K."/>
            <person name="Martijn J."/>
            <person name="Lind A.E."/>
            <person name="van Eijk R."/>
            <person name="Schleper C."/>
            <person name="Guy L."/>
            <person name="Ettema T.J."/>
        </authorList>
    </citation>
    <scope>NUCLEOTIDE SEQUENCE</scope>
</reference>
<comment type="caution">
    <text evidence="8">The sequence shown here is derived from an EMBL/GenBank/DDBJ whole genome shotgun (WGS) entry which is preliminary data.</text>
</comment>
<evidence type="ECO:0000259" key="7">
    <source>
        <dbReference type="Pfam" id="PF06305"/>
    </source>
</evidence>
<keyword evidence="1" id="KW-1003">Cell membrane</keyword>
<dbReference type="InterPro" id="IPR010445">
    <property type="entry name" value="LapA_dom"/>
</dbReference>
<name>A0A0F9S3J7_9ZZZZ</name>
<keyword evidence="3 6" id="KW-1133">Transmembrane helix</keyword>
<dbReference type="EMBL" id="LAZR01000651">
    <property type="protein sequence ID" value="KKN61649.1"/>
    <property type="molecule type" value="Genomic_DNA"/>
</dbReference>
<feature type="coiled-coil region" evidence="5">
    <location>
        <begin position="64"/>
        <end position="91"/>
    </location>
</feature>
<accession>A0A0F9S3J7</accession>
<evidence type="ECO:0000256" key="1">
    <source>
        <dbReference type="ARBA" id="ARBA00022475"/>
    </source>
</evidence>
<evidence type="ECO:0000256" key="3">
    <source>
        <dbReference type="ARBA" id="ARBA00022989"/>
    </source>
</evidence>